<dbReference type="Proteomes" id="UP000759131">
    <property type="component" value="Unassembled WGS sequence"/>
</dbReference>
<comment type="similarity">
    <text evidence="1">Belongs to the FMC1 family.</text>
</comment>
<evidence type="ECO:0000313" key="3">
    <source>
        <dbReference type="EMBL" id="CAD7646733.1"/>
    </source>
</evidence>
<dbReference type="PANTHER" id="PTHR31716">
    <property type="entry name" value="PROTEIN FMC1 HOMOLOG"/>
    <property type="match status" value="1"/>
</dbReference>
<organism evidence="3">
    <name type="scientific">Medioppia subpectinata</name>
    <dbReference type="NCBI Taxonomy" id="1979941"/>
    <lineage>
        <taxon>Eukaryota</taxon>
        <taxon>Metazoa</taxon>
        <taxon>Ecdysozoa</taxon>
        <taxon>Arthropoda</taxon>
        <taxon>Chelicerata</taxon>
        <taxon>Arachnida</taxon>
        <taxon>Acari</taxon>
        <taxon>Acariformes</taxon>
        <taxon>Sarcoptiformes</taxon>
        <taxon>Oribatida</taxon>
        <taxon>Brachypylina</taxon>
        <taxon>Oppioidea</taxon>
        <taxon>Oppiidae</taxon>
        <taxon>Medioppia</taxon>
    </lineage>
</organism>
<reference evidence="3" key="1">
    <citation type="submission" date="2020-11" db="EMBL/GenBank/DDBJ databases">
        <authorList>
            <person name="Tran Van P."/>
        </authorList>
    </citation>
    <scope>NUCLEOTIDE SEQUENCE</scope>
</reference>
<dbReference type="OrthoDB" id="551431at2759"/>
<evidence type="ECO:0000256" key="2">
    <source>
        <dbReference type="ARBA" id="ARBA00013846"/>
    </source>
</evidence>
<dbReference type="GO" id="GO:0005739">
    <property type="term" value="C:mitochondrion"/>
    <property type="evidence" value="ECO:0007669"/>
    <property type="project" value="TreeGrafter"/>
</dbReference>
<dbReference type="EMBL" id="CAJPIZ010037735">
    <property type="protein sequence ID" value="CAG2121167.1"/>
    <property type="molecule type" value="Genomic_DNA"/>
</dbReference>
<protein>
    <recommendedName>
        <fullName evidence="2">Protein FMC1 homolog</fullName>
    </recommendedName>
</protein>
<keyword evidence="4" id="KW-1185">Reference proteome</keyword>
<proteinExistence type="inferred from homology"/>
<dbReference type="PANTHER" id="PTHR31716:SF1">
    <property type="entry name" value="PROTEIN FMC1 HOMOLOG"/>
    <property type="match status" value="1"/>
</dbReference>
<dbReference type="EMBL" id="OC892310">
    <property type="protein sequence ID" value="CAD7646733.1"/>
    <property type="molecule type" value="Genomic_DNA"/>
</dbReference>
<dbReference type="InterPro" id="IPR037667">
    <property type="entry name" value="FMC1_homologue"/>
</dbReference>
<gene>
    <name evidence="3" type="ORF">OSB1V03_LOCUS21113</name>
</gene>
<accession>A0A7R9QIE9</accession>
<sequence>MSSAVVRFTESLKLLRNISHELRKTLNKDNVNVKNNDMMVYIVDQYRRHDTTDQRVCRPTHELQYMADTYHSYLNSSRHYRQIYDQFYSKGELTADQTAHMLGFKMPEKYEK</sequence>
<evidence type="ECO:0000313" key="4">
    <source>
        <dbReference type="Proteomes" id="UP000759131"/>
    </source>
</evidence>
<evidence type="ECO:0000256" key="1">
    <source>
        <dbReference type="ARBA" id="ARBA00009058"/>
    </source>
</evidence>
<dbReference type="AlphaFoldDB" id="A0A7R9QIE9"/>
<name>A0A7R9QIE9_9ACAR</name>